<evidence type="ECO:0000313" key="2">
    <source>
        <dbReference type="Proteomes" id="UP001595805"/>
    </source>
</evidence>
<proteinExistence type="predicted"/>
<evidence type="ECO:0008006" key="3">
    <source>
        <dbReference type="Google" id="ProtNLM"/>
    </source>
</evidence>
<dbReference type="Proteomes" id="UP001595805">
    <property type="component" value="Unassembled WGS sequence"/>
</dbReference>
<organism evidence="1 2">
    <name type="scientific">Algoriphagus namhaensis</name>
    <dbReference type="NCBI Taxonomy" id="915353"/>
    <lineage>
        <taxon>Bacteria</taxon>
        <taxon>Pseudomonadati</taxon>
        <taxon>Bacteroidota</taxon>
        <taxon>Cytophagia</taxon>
        <taxon>Cytophagales</taxon>
        <taxon>Cyclobacteriaceae</taxon>
        <taxon>Algoriphagus</taxon>
    </lineage>
</organism>
<dbReference type="RefSeq" id="WP_377905950.1">
    <property type="nucleotide sequence ID" value="NZ_JBHRZS010000007.1"/>
</dbReference>
<gene>
    <name evidence="1" type="ORF">ACFOSV_10415</name>
</gene>
<name>A0ABV8ARL3_9BACT</name>
<reference evidence="2" key="1">
    <citation type="journal article" date="2019" name="Int. J. Syst. Evol. Microbiol.">
        <title>The Global Catalogue of Microorganisms (GCM) 10K type strain sequencing project: providing services to taxonomists for standard genome sequencing and annotation.</title>
        <authorList>
            <consortium name="The Broad Institute Genomics Platform"/>
            <consortium name="The Broad Institute Genome Sequencing Center for Infectious Disease"/>
            <person name="Wu L."/>
            <person name="Ma J."/>
        </authorList>
    </citation>
    <scope>NUCLEOTIDE SEQUENCE [LARGE SCALE GENOMIC DNA]</scope>
    <source>
        <strain evidence="2">CCUG 60523</strain>
    </source>
</reference>
<sequence>MKCPVYTLILALLIFGCAKSPEQEAIEILKKSIEAHGGQEKWESVSKLEFQKWAQLLDENANIESESDQHQEFRLKPSFEGRITWEKDSLTHVSSFDGRNMFYRIGDNEIKNEGFLAQKKNDMDAAFYVVAQPWKLLTDPGATFSFLGKVPFNETQEVLSIQVNYGPDDDVWWYYFDPETFLMVGNEVQLDDHRSMIVNGAPEYVDGFVFHGIRESFRVDQNSRKLYLRARYRYSDYSLSY</sequence>
<evidence type="ECO:0000313" key="1">
    <source>
        <dbReference type="EMBL" id="MFC3880593.1"/>
    </source>
</evidence>
<comment type="caution">
    <text evidence="1">The sequence shown here is derived from an EMBL/GenBank/DDBJ whole genome shotgun (WGS) entry which is preliminary data.</text>
</comment>
<accession>A0ABV8ARL3</accession>
<dbReference type="PROSITE" id="PS51257">
    <property type="entry name" value="PROKAR_LIPOPROTEIN"/>
    <property type="match status" value="1"/>
</dbReference>
<dbReference type="EMBL" id="JBHRZS010000007">
    <property type="protein sequence ID" value="MFC3880593.1"/>
    <property type="molecule type" value="Genomic_DNA"/>
</dbReference>
<protein>
    <recommendedName>
        <fullName evidence="3">Lipoprotein</fullName>
    </recommendedName>
</protein>
<keyword evidence="2" id="KW-1185">Reference proteome</keyword>